<name>A0AB39QY93_9ACTN</name>
<dbReference type="PANTHER" id="PTHR43094:SF1">
    <property type="entry name" value="AMINOTRANSFERASE CLASS-III"/>
    <property type="match status" value="1"/>
</dbReference>
<dbReference type="GO" id="GO:0030170">
    <property type="term" value="F:pyridoxal phosphate binding"/>
    <property type="evidence" value="ECO:0007669"/>
    <property type="project" value="InterPro"/>
</dbReference>
<evidence type="ECO:0000256" key="4">
    <source>
        <dbReference type="RuleBase" id="RU003560"/>
    </source>
</evidence>
<evidence type="ECO:0000313" key="5">
    <source>
        <dbReference type="EMBL" id="XDQ47604.1"/>
    </source>
</evidence>
<dbReference type="SUPFAM" id="SSF53383">
    <property type="entry name" value="PLP-dependent transferases"/>
    <property type="match status" value="1"/>
</dbReference>
<dbReference type="FunFam" id="3.40.640.10:FF:000004">
    <property type="entry name" value="Acetylornithine aminotransferase"/>
    <property type="match status" value="1"/>
</dbReference>
<protein>
    <submittedName>
        <fullName evidence="5">Aspartate aminotransferase family protein</fullName>
    </submittedName>
</protein>
<accession>A0AB39QY93</accession>
<dbReference type="PIRSF" id="PIRSF000521">
    <property type="entry name" value="Transaminase_4ab_Lys_Orn"/>
    <property type="match status" value="1"/>
</dbReference>
<evidence type="ECO:0000256" key="1">
    <source>
        <dbReference type="ARBA" id="ARBA00001933"/>
    </source>
</evidence>
<dbReference type="InterPro" id="IPR015424">
    <property type="entry name" value="PyrdxlP-dep_Trfase"/>
</dbReference>
<dbReference type="InterPro" id="IPR005814">
    <property type="entry name" value="Aminotrans_3"/>
</dbReference>
<comment type="similarity">
    <text evidence="2 4">Belongs to the class-III pyridoxal-phosphate-dependent aminotransferase family.</text>
</comment>
<keyword evidence="3 4" id="KW-0663">Pyridoxal phosphate</keyword>
<keyword evidence="5" id="KW-0032">Aminotransferase</keyword>
<dbReference type="PANTHER" id="PTHR43094">
    <property type="entry name" value="AMINOTRANSFERASE"/>
    <property type="match status" value="1"/>
</dbReference>
<proteinExistence type="inferred from homology"/>
<dbReference type="Gene3D" id="3.90.1150.10">
    <property type="entry name" value="Aspartate Aminotransferase, domain 1"/>
    <property type="match status" value="1"/>
</dbReference>
<dbReference type="InterPro" id="IPR015421">
    <property type="entry name" value="PyrdxlP-dep_Trfase_major"/>
</dbReference>
<dbReference type="InterPro" id="IPR049704">
    <property type="entry name" value="Aminotrans_3_PPA_site"/>
</dbReference>
<dbReference type="RefSeq" id="WP_369226501.1">
    <property type="nucleotide sequence ID" value="NZ_CP163441.1"/>
</dbReference>
<dbReference type="InterPro" id="IPR015422">
    <property type="entry name" value="PyrdxlP-dep_Trfase_small"/>
</dbReference>
<keyword evidence="5" id="KW-0808">Transferase</keyword>
<dbReference type="GO" id="GO:0008483">
    <property type="term" value="F:transaminase activity"/>
    <property type="evidence" value="ECO:0007669"/>
    <property type="project" value="UniProtKB-KW"/>
</dbReference>
<dbReference type="CDD" id="cd00610">
    <property type="entry name" value="OAT_like"/>
    <property type="match status" value="1"/>
</dbReference>
<reference evidence="5" key="1">
    <citation type="submission" date="2024-07" db="EMBL/GenBank/DDBJ databases">
        <authorList>
            <person name="Yu S.T."/>
        </authorList>
    </citation>
    <scope>NUCLEOTIDE SEQUENCE</scope>
    <source>
        <strain evidence="5">R39</strain>
    </source>
</reference>
<dbReference type="AlphaFoldDB" id="A0AB39QY93"/>
<gene>
    <name evidence="5" type="ORF">AB5J52_37960</name>
</gene>
<dbReference type="Pfam" id="PF00202">
    <property type="entry name" value="Aminotran_3"/>
    <property type="match status" value="1"/>
</dbReference>
<evidence type="ECO:0000256" key="2">
    <source>
        <dbReference type="ARBA" id="ARBA00008954"/>
    </source>
</evidence>
<comment type="cofactor">
    <cofactor evidence="1">
        <name>pyridoxal 5'-phosphate</name>
        <dbReference type="ChEBI" id="CHEBI:597326"/>
    </cofactor>
</comment>
<sequence length="420" mass="45218">MNATAPPGMALWSPLAHMPSVLDHRRVMVAGDGAYVTTREGRRLLDATAGLWHANVGHGRPEIAEAASRQMRRLETYHSFGFYSNDQALSLADRLAALVPVPDPRIIFTSGGSDSVEVTAKLARLHWQLEGEPDRTVVLSRADSYHGLHAYGSSLTGPDHYRDGYGPGTLVPDTARFSSTDADDLLRVLADVGAHRVAAIILEPVIGSGGIIAPPAGYLEAVQEAAARHGILLIADEVITGFGRTGHWFASQRFAFEPDMMTLAKGLTSGYAPLGAAVVSERIWRRFYDARDTAVYQHGLTYSGHATACAVAHANLDVLEADGLVARAAHLEKVLDQELQRLRNRPDIREIRTGGGFLAGVAPVDEISATAVADHAFEHGVLLRPLRDNLLQISPPFVVTEEEIATIVNVIEGALEHHAG</sequence>
<dbReference type="Gene3D" id="3.40.640.10">
    <property type="entry name" value="Type I PLP-dependent aspartate aminotransferase-like (Major domain)"/>
    <property type="match status" value="1"/>
</dbReference>
<organism evidence="5">
    <name type="scientific">Streptomyces sp. R39</name>
    <dbReference type="NCBI Taxonomy" id="3238631"/>
    <lineage>
        <taxon>Bacteria</taxon>
        <taxon>Bacillati</taxon>
        <taxon>Actinomycetota</taxon>
        <taxon>Actinomycetes</taxon>
        <taxon>Kitasatosporales</taxon>
        <taxon>Streptomycetaceae</taxon>
        <taxon>Streptomyces</taxon>
    </lineage>
</organism>
<dbReference type="PROSITE" id="PS00600">
    <property type="entry name" value="AA_TRANSFER_CLASS_3"/>
    <property type="match status" value="1"/>
</dbReference>
<dbReference type="EMBL" id="CP163441">
    <property type="protein sequence ID" value="XDQ47604.1"/>
    <property type="molecule type" value="Genomic_DNA"/>
</dbReference>
<evidence type="ECO:0000256" key="3">
    <source>
        <dbReference type="ARBA" id="ARBA00022898"/>
    </source>
</evidence>